<protein>
    <recommendedName>
        <fullName evidence="1">PKD domain-containing protein</fullName>
    </recommendedName>
</protein>
<evidence type="ECO:0000259" key="1">
    <source>
        <dbReference type="PROSITE" id="PS50093"/>
    </source>
</evidence>
<gene>
    <name evidence="2" type="ORF">G9H71_07655</name>
</gene>
<evidence type="ECO:0000313" key="2">
    <source>
        <dbReference type="EMBL" id="NHC13655.1"/>
    </source>
</evidence>
<proteinExistence type="predicted"/>
<dbReference type="RefSeq" id="WP_166280311.1">
    <property type="nucleotide sequence ID" value="NZ_JAANNP010000002.1"/>
</dbReference>
<dbReference type="PROSITE" id="PS50093">
    <property type="entry name" value="PKD"/>
    <property type="match status" value="1"/>
</dbReference>
<dbReference type="InterPro" id="IPR000601">
    <property type="entry name" value="PKD_dom"/>
</dbReference>
<sequence length="136" mass="15069">MKRADVGVQPEGRTLVGLPTIFFTRVSDESRWEDVRVAGEEIDFIATPEKYIWHFGDGIELTTTDPGKPYPNQTVTHKYMDSGATVRPSVTVVWAGKYRHHDETVWREVPDHVEADGPTVALEVASAGSELVSGES</sequence>
<comment type="caution">
    <text evidence="2">The sequence shown here is derived from an EMBL/GenBank/DDBJ whole genome shotgun (WGS) entry which is preliminary data.</text>
</comment>
<feature type="domain" description="PKD" evidence="1">
    <location>
        <begin position="47"/>
        <end position="83"/>
    </location>
</feature>
<name>A0ABX0GVJ0_9ACTN</name>
<evidence type="ECO:0000313" key="3">
    <source>
        <dbReference type="Proteomes" id="UP000800981"/>
    </source>
</evidence>
<reference evidence="2 3" key="1">
    <citation type="submission" date="2020-03" db="EMBL/GenBank/DDBJ databases">
        <title>Two novel Motilibacter sp.</title>
        <authorList>
            <person name="Liu S."/>
        </authorList>
    </citation>
    <scope>NUCLEOTIDE SEQUENCE [LARGE SCALE GENOMIC DNA]</scope>
    <source>
        <strain evidence="2 3">E257</strain>
    </source>
</reference>
<organism evidence="2 3">
    <name type="scientific">Motilibacter deserti</name>
    <dbReference type="NCBI Taxonomy" id="2714956"/>
    <lineage>
        <taxon>Bacteria</taxon>
        <taxon>Bacillati</taxon>
        <taxon>Actinomycetota</taxon>
        <taxon>Actinomycetes</taxon>
        <taxon>Motilibacterales</taxon>
        <taxon>Motilibacteraceae</taxon>
        <taxon>Motilibacter</taxon>
    </lineage>
</organism>
<keyword evidence="3" id="KW-1185">Reference proteome</keyword>
<dbReference type="EMBL" id="JAANNP010000002">
    <property type="protein sequence ID" value="NHC13655.1"/>
    <property type="molecule type" value="Genomic_DNA"/>
</dbReference>
<dbReference type="Proteomes" id="UP000800981">
    <property type="component" value="Unassembled WGS sequence"/>
</dbReference>
<accession>A0ABX0GVJ0</accession>